<reference evidence="1 2" key="1">
    <citation type="submission" date="2018-05" db="EMBL/GenBank/DDBJ databases">
        <title>Genome sequencing and assembly of the regulated plant pathogen Lachnellula willkommii and related sister species for the development of diagnostic species identification markers.</title>
        <authorList>
            <person name="Giroux E."/>
            <person name="Bilodeau G."/>
        </authorList>
    </citation>
    <scope>NUCLEOTIDE SEQUENCE [LARGE SCALE GENOMIC DNA]</scope>
    <source>
        <strain evidence="1 2">CBS 268.59</strain>
    </source>
</reference>
<accession>A0A8T9C8K9</accession>
<dbReference type="Proteomes" id="UP000469558">
    <property type="component" value="Unassembled WGS sequence"/>
</dbReference>
<keyword evidence="2" id="KW-1185">Reference proteome</keyword>
<organism evidence="1 2">
    <name type="scientific">Lachnellula suecica</name>
    <dbReference type="NCBI Taxonomy" id="602035"/>
    <lineage>
        <taxon>Eukaryota</taxon>
        <taxon>Fungi</taxon>
        <taxon>Dikarya</taxon>
        <taxon>Ascomycota</taxon>
        <taxon>Pezizomycotina</taxon>
        <taxon>Leotiomycetes</taxon>
        <taxon>Helotiales</taxon>
        <taxon>Lachnaceae</taxon>
        <taxon>Lachnellula</taxon>
    </lineage>
</organism>
<gene>
    <name evidence="1" type="ORF">LSUE1_G007028</name>
</gene>
<comment type="caution">
    <text evidence="1">The sequence shown here is derived from an EMBL/GenBank/DDBJ whole genome shotgun (WGS) entry which is preliminary data.</text>
</comment>
<evidence type="ECO:0000313" key="1">
    <source>
        <dbReference type="EMBL" id="TVY78433.1"/>
    </source>
</evidence>
<name>A0A8T9C8K9_9HELO</name>
<dbReference type="EMBL" id="QGMK01000765">
    <property type="protein sequence ID" value="TVY78433.1"/>
    <property type="molecule type" value="Genomic_DNA"/>
</dbReference>
<dbReference type="AlphaFoldDB" id="A0A8T9C8K9"/>
<sequence length="41" mass="4774">RRKRLDLLQFDIVESVEPDLLPTCYLTPLYVRGDLSLVLGR</sequence>
<feature type="non-terminal residue" evidence="1">
    <location>
        <position position="1"/>
    </location>
</feature>
<evidence type="ECO:0000313" key="2">
    <source>
        <dbReference type="Proteomes" id="UP000469558"/>
    </source>
</evidence>
<protein>
    <submittedName>
        <fullName evidence="1">Uncharacterized protein</fullName>
    </submittedName>
</protein>
<proteinExistence type="predicted"/>